<dbReference type="OrthoDB" id="10559494at2759"/>
<name>A0A1D1UKC8_RAMVA</name>
<evidence type="ECO:0000256" key="1">
    <source>
        <dbReference type="SAM" id="MobiDB-lite"/>
    </source>
</evidence>
<sequence length="293" mass="30093">MNRLLKSIRKTFIGGGGRRGAAVTTTTTTLPTTEASGFNLASLNLGNLGMDGGSGGSGSGGKGFDPAAILAQLGLRGLPPGGATSNAVAPSGEGRAKGGSLLETSGSQNFKTAAVPFNPADLLGQLSISFEKSQTKTGGQSSGDVTSQFLGMLPMLLSVAKPVMAGYKGTAQYGDFMTMLQDAKQLFSNREVIRQINQFLDELITGDDTQTPPTPSDSSLTSLAQLAQNMESLFNVPQARPKTSAASTSYSRKTAGLGKTVPEDGDDAVNDIPESADSSQTDREDSALQSDGS</sequence>
<dbReference type="Proteomes" id="UP000186922">
    <property type="component" value="Unassembled WGS sequence"/>
</dbReference>
<organism evidence="2 3">
    <name type="scientific">Ramazzottius varieornatus</name>
    <name type="common">Water bear</name>
    <name type="synonym">Tardigrade</name>
    <dbReference type="NCBI Taxonomy" id="947166"/>
    <lineage>
        <taxon>Eukaryota</taxon>
        <taxon>Metazoa</taxon>
        <taxon>Ecdysozoa</taxon>
        <taxon>Tardigrada</taxon>
        <taxon>Eutardigrada</taxon>
        <taxon>Parachela</taxon>
        <taxon>Hypsibioidea</taxon>
        <taxon>Ramazzottiidae</taxon>
        <taxon>Ramazzottius</taxon>
    </lineage>
</organism>
<keyword evidence="3" id="KW-1185">Reference proteome</keyword>
<feature type="region of interest" description="Disordered" evidence="1">
    <location>
        <begin position="81"/>
        <end position="103"/>
    </location>
</feature>
<proteinExistence type="predicted"/>
<feature type="region of interest" description="Disordered" evidence="1">
    <location>
        <begin position="235"/>
        <end position="293"/>
    </location>
</feature>
<evidence type="ECO:0000313" key="3">
    <source>
        <dbReference type="Proteomes" id="UP000186922"/>
    </source>
</evidence>
<dbReference type="EMBL" id="BDGG01000001">
    <property type="protein sequence ID" value="GAU90166.1"/>
    <property type="molecule type" value="Genomic_DNA"/>
</dbReference>
<comment type="caution">
    <text evidence="2">The sequence shown here is derived from an EMBL/GenBank/DDBJ whole genome shotgun (WGS) entry which is preliminary data.</text>
</comment>
<gene>
    <name evidence="2" type="primary">RvY_02623-1</name>
    <name evidence="2" type="synonym">RvY_02623.1</name>
    <name evidence="2" type="ORF">RvY_02623</name>
</gene>
<reference evidence="2 3" key="1">
    <citation type="journal article" date="2016" name="Nat. Commun.">
        <title>Extremotolerant tardigrade genome and improved radiotolerance of human cultured cells by tardigrade-unique protein.</title>
        <authorList>
            <person name="Hashimoto T."/>
            <person name="Horikawa D.D."/>
            <person name="Saito Y."/>
            <person name="Kuwahara H."/>
            <person name="Kozuka-Hata H."/>
            <person name="Shin-I T."/>
            <person name="Minakuchi Y."/>
            <person name="Ohishi K."/>
            <person name="Motoyama A."/>
            <person name="Aizu T."/>
            <person name="Enomoto A."/>
            <person name="Kondo K."/>
            <person name="Tanaka S."/>
            <person name="Hara Y."/>
            <person name="Koshikawa S."/>
            <person name="Sagara H."/>
            <person name="Miura T."/>
            <person name="Yokobori S."/>
            <person name="Miyagawa K."/>
            <person name="Suzuki Y."/>
            <person name="Kubo T."/>
            <person name="Oyama M."/>
            <person name="Kohara Y."/>
            <person name="Fujiyama A."/>
            <person name="Arakawa K."/>
            <person name="Katayama T."/>
            <person name="Toyoda A."/>
            <person name="Kunieda T."/>
        </authorList>
    </citation>
    <scope>NUCLEOTIDE SEQUENCE [LARGE SCALE GENOMIC DNA]</scope>
    <source>
        <strain evidence="2 3">YOKOZUNA-1</strain>
    </source>
</reference>
<protein>
    <submittedName>
        <fullName evidence="2">Uncharacterized protein</fullName>
    </submittedName>
</protein>
<evidence type="ECO:0000313" key="2">
    <source>
        <dbReference type="EMBL" id="GAU90166.1"/>
    </source>
</evidence>
<accession>A0A1D1UKC8</accession>
<dbReference type="AlphaFoldDB" id="A0A1D1UKC8"/>